<comment type="caution">
    <text evidence="2">The sequence shown here is derived from an EMBL/GenBank/DDBJ whole genome shotgun (WGS) entry which is preliminary data.</text>
</comment>
<accession>A0A9D5BQI3</accession>
<dbReference type="Proteomes" id="UP001058974">
    <property type="component" value="Chromosome 1"/>
</dbReference>
<feature type="compositionally biased region" description="Basic and acidic residues" evidence="1">
    <location>
        <begin position="7"/>
        <end position="20"/>
    </location>
</feature>
<dbReference type="AlphaFoldDB" id="A0A9D5BQI3"/>
<feature type="region of interest" description="Disordered" evidence="1">
    <location>
        <begin position="112"/>
        <end position="132"/>
    </location>
</feature>
<name>A0A9D5BQI3_PEA</name>
<dbReference type="EMBL" id="JAMSHJ010000001">
    <property type="protein sequence ID" value="KAI5447672.1"/>
    <property type="molecule type" value="Genomic_DNA"/>
</dbReference>
<gene>
    <name evidence="2" type="ORF">KIW84_015214</name>
</gene>
<evidence type="ECO:0000313" key="3">
    <source>
        <dbReference type="Proteomes" id="UP001058974"/>
    </source>
</evidence>
<feature type="compositionally biased region" description="Acidic residues" evidence="1">
    <location>
        <begin position="151"/>
        <end position="160"/>
    </location>
</feature>
<keyword evidence="3" id="KW-1185">Reference proteome</keyword>
<dbReference type="Gramene" id="Psat01G0521400-T1">
    <property type="protein sequence ID" value="KAI5447672.1"/>
    <property type="gene ID" value="KIW84_015214"/>
</dbReference>
<evidence type="ECO:0000256" key="1">
    <source>
        <dbReference type="SAM" id="MobiDB-lite"/>
    </source>
</evidence>
<feature type="region of interest" description="Disordered" evidence="1">
    <location>
        <begin position="151"/>
        <end position="172"/>
    </location>
</feature>
<feature type="region of interest" description="Disordered" evidence="1">
    <location>
        <begin position="1"/>
        <end position="21"/>
    </location>
</feature>
<feature type="compositionally biased region" description="Polar residues" evidence="1">
    <location>
        <begin position="123"/>
        <end position="132"/>
    </location>
</feature>
<protein>
    <submittedName>
        <fullName evidence="2">Uncharacterized protein</fullName>
    </submittedName>
</protein>
<sequence length="172" mass="18678">MQQQLEVHLESKEFEVHSESSNDMSSLSDLVVIPDPDHVAPEAAVVAVPDPVAPETTVIAISDPDMPEPVVIDVPDSIAPKDQPVTTTPVATGFNVSFWHMYLAADHDFDESESTGELSESEIPSNNMNSVTTTPVATRFNVSFWDEYLVEDPDFDESEGPGELSESESASN</sequence>
<reference evidence="2 3" key="1">
    <citation type="journal article" date="2022" name="Nat. Genet.">
        <title>Improved pea reference genome and pan-genome highlight genomic features and evolutionary characteristics.</title>
        <authorList>
            <person name="Yang T."/>
            <person name="Liu R."/>
            <person name="Luo Y."/>
            <person name="Hu S."/>
            <person name="Wang D."/>
            <person name="Wang C."/>
            <person name="Pandey M.K."/>
            <person name="Ge S."/>
            <person name="Xu Q."/>
            <person name="Li N."/>
            <person name="Li G."/>
            <person name="Huang Y."/>
            <person name="Saxena R.K."/>
            <person name="Ji Y."/>
            <person name="Li M."/>
            <person name="Yan X."/>
            <person name="He Y."/>
            <person name="Liu Y."/>
            <person name="Wang X."/>
            <person name="Xiang C."/>
            <person name="Varshney R.K."/>
            <person name="Ding H."/>
            <person name="Gao S."/>
            <person name="Zong X."/>
        </authorList>
    </citation>
    <scope>NUCLEOTIDE SEQUENCE [LARGE SCALE GENOMIC DNA]</scope>
    <source>
        <strain evidence="2 3">cv. Zhongwan 6</strain>
    </source>
</reference>
<organism evidence="2 3">
    <name type="scientific">Pisum sativum</name>
    <name type="common">Garden pea</name>
    <name type="synonym">Lathyrus oleraceus</name>
    <dbReference type="NCBI Taxonomy" id="3888"/>
    <lineage>
        <taxon>Eukaryota</taxon>
        <taxon>Viridiplantae</taxon>
        <taxon>Streptophyta</taxon>
        <taxon>Embryophyta</taxon>
        <taxon>Tracheophyta</taxon>
        <taxon>Spermatophyta</taxon>
        <taxon>Magnoliopsida</taxon>
        <taxon>eudicotyledons</taxon>
        <taxon>Gunneridae</taxon>
        <taxon>Pentapetalae</taxon>
        <taxon>rosids</taxon>
        <taxon>fabids</taxon>
        <taxon>Fabales</taxon>
        <taxon>Fabaceae</taxon>
        <taxon>Papilionoideae</taxon>
        <taxon>50 kb inversion clade</taxon>
        <taxon>NPAAA clade</taxon>
        <taxon>Hologalegina</taxon>
        <taxon>IRL clade</taxon>
        <taxon>Fabeae</taxon>
        <taxon>Lathyrus</taxon>
    </lineage>
</organism>
<proteinExistence type="predicted"/>
<evidence type="ECO:0000313" key="2">
    <source>
        <dbReference type="EMBL" id="KAI5447672.1"/>
    </source>
</evidence>
<feature type="compositionally biased region" description="Low complexity" evidence="1">
    <location>
        <begin position="161"/>
        <end position="172"/>
    </location>
</feature>